<dbReference type="InterPro" id="IPR047640">
    <property type="entry name" value="RpiR-like"/>
</dbReference>
<organism evidence="2 3">
    <name type="scientific">Mycoplasma anserisalpingitidis</name>
    <dbReference type="NCBI Taxonomy" id="519450"/>
    <lineage>
        <taxon>Bacteria</taxon>
        <taxon>Bacillati</taxon>
        <taxon>Mycoplasmatota</taxon>
        <taxon>Mollicutes</taxon>
        <taxon>Mycoplasmataceae</taxon>
        <taxon>Mycoplasma</taxon>
    </lineage>
</organism>
<evidence type="ECO:0000259" key="1">
    <source>
        <dbReference type="PROSITE" id="PS51071"/>
    </source>
</evidence>
<feature type="domain" description="HTH rpiR-type" evidence="1">
    <location>
        <begin position="16"/>
        <end position="92"/>
    </location>
</feature>
<proteinExistence type="predicted"/>
<dbReference type="OrthoDB" id="398837at2"/>
<reference evidence="2 3" key="1">
    <citation type="journal article" date="2019" name="Microbiol. Resour. Announc.">
        <title>Complete Genome Sequences of Three Mycoplasma anserisalpingitis (Mycoplasma sp. 1220) Strains.</title>
        <authorList>
            <person name="Grozner D."/>
            <person name="Forro B."/>
            <person name="Kovacs A.B."/>
            <person name="Marton S."/>
            <person name="Banyai K."/>
            <person name="Kreizinger Z."/>
            <person name="Sulyok K.M."/>
            <person name="Gyuranecz M."/>
        </authorList>
    </citation>
    <scope>NUCLEOTIDE SEQUENCE [LARGE SCALE GENOMIC DNA]</scope>
    <source>
        <strain evidence="2 3">ATCC:BAA-2147</strain>
    </source>
</reference>
<dbReference type="PROSITE" id="PS51071">
    <property type="entry name" value="HTH_RPIR"/>
    <property type="match status" value="1"/>
</dbReference>
<name>A0A5B8J6Q9_9MOLU</name>
<gene>
    <name evidence="2" type="ORF">FRW55_01455</name>
</gene>
<dbReference type="EMBL" id="CP042295">
    <property type="protein sequence ID" value="QDY86826.1"/>
    <property type="molecule type" value="Genomic_DNA"/>
</dbReference>
<dbReference type="InterPro" id="IPR046348">
    <property type="entry name" value="SIS_dom_sf"/>
</dbReference>
<dbReference type="SUPFAM" id="SSF53697">
    <property type="entry name" value="SIS domain"/>
    <property type="match status" value="1"/>
</dbReference>
<dbReference type="PANTHER" id="PTHR30514:SF10">
    <property type="entry name" value="MURR_RPIR FAMILY TRANSCRIPTIONAL REGULATOR"/>
    <property type="match status" value="1"/>
</dbReference>
<dbReference type="Pfam" id="PF01418">
    <property type="entry name" value="HTH_6"/>
    <property type="match status" value="1"/>
</dbReference>
<dbReference type="Proteomes" id="UP000318927">
    <property type="component" value="Chromosome"/>
</dbReference>
<dbReference type="InterPro" id="IPR036388">
    <property type="entry name" value="WH-like_DNA-bd_sf"/>
</dbReference>
<dbReference type="Gene3D" id="3.40.50.10490">
    <property type="entry name" value="Glucose-6-phosphate isomerase like protein, domain 1"/>
    <property type="match status" value="1"/>
</dbReference>
<evidence type="ECO:0000313" key="3">
    <source>
        <dbReference type="Proteomes" id="UP000318927"/>
    </source>
</evidence>
<dbReference type="GO" id="GO:0003700">
    <property type="term" value="F:DNA-binding transcription factor activity"/>
    <property type="evidence" value="ECO:0007669"/>
    <property type="project" value="InterPro"/>
</dbReference>
<keyword evidence="3" id="KW-1185">Reference proteome</keyword>
<dbReference type="InterPro" id="IPR009057">
    <property type="entry name" value="Homeodomain-like_sf"/>
</dbReference>
<dbReference type="GO" id="GO:0097367">
    <property type="term" value="F:carbohydrate derivative binding"/>
    <property type="evidence" value="ECO:0007669"/>
    <property type="project" value="InterPro"/>
</dbReference>
<dbReference type="KEGG" id="mans:FRW55_01455"/>
<protein>
    <submittedName>
        <fullName evidence="2">MurR/RpiR family transcriptional regulator</fullName>
    </submittedName>
</protein>
<dbReference type="Gene3D" id="1.10.10.10">
    <property type="entry name" value="Winged helix-like DNA-binding domain superfamily/Winged helix DNA-binding domain"/>
    <property type="match status" value="1"/>
</dbReference>
<dbReference type="SUPFAM" id="SSF46689">
    <property type="entry name" value="Homeodomain-like"/>
    <property type="match status" value="1"/>
</dbReference>
<dbReference type="PANTHER" id="PTHR30514">
    <property type="entry name" value="GLUCOKINASE"/>
    <property type="match status" value="1"/>
</dbReference>
<dbReference type="AlphaFoldDB" id="A0A5B8J6Q9"/>
<dbReference type="InterPro" id="IPR000281">
    <property type="entry name" value="HTH_RpiR"/>
</dbReference>
<accession>A0A5B8J6Q9</accession>
<dbReference type="GO" id="GO:0003677">
    <property type="term" value="F:DNA binding"/>
    <property type="evidence" value="ECO:0007669"/>
    <property type="project" value="InterPro"/>
</dbReference>
<evidence type="ECO:0000313" key="2">
    <source>
        <dbReference type="EMBL" id="QDY86826.1"/>
    </source>
</evidence>
<dbReference type="GO" id="GO:1901135">
    <property type="term" value="P:carbohydrate derivative metabolic process"/>
    <property type="evidence" value="ECO:0007669"/>
    <property type="project" value="InterPro"/>
</dbReference>
<sequence length="256" mass="29386">MCSIRYNFFMANNYKKSLLIKKLLHSTNIEGAFGQFSKIILENIHRIDLISIDTLSELTFCSQSTISKFIKKLGYDSFELFKFDLTEYLNGTSKSSRKLSNNQISELIIEFSRKISNYDFKSIAKEFTKVHKILIFASGGSNRHIEEFYISLKRMGVNVIKDNDFSTNYANAFNADEYSYVICVSNSYKTIETVLPANLAFNKSNKGFIFTSNKSIKSRNNIKVFNCSEYIDSEKINPIVFSLLSTIFFSLLINSI</sequence>